<reference evidence="2" key="1">
    <citation type="submission" date="2022-03" db="EMBL/GenBank/DDBJ databases">
        <authorList>
            <person name="Alioto T."/>
            <person name="Alioto T."/>
            <person name="Gomez Garrido J."/>
        </authorList>
    </citation>
    <scope>NUCLEOTIDE SEQUENCE</scope>
</reference>
<evidence type="ECO:0000313" key="3">
    <source>
        <dbReference type="Proteomes" id="UP001295444"/>
    </source>
</evidence>
<proteinExistence type="predicted"/>
<dbReference type="Proteomes" id="UP001295444">
    <property type="component" value="Chromosome 01"/>
</dbReference>
<gene>
    <name evidence="2" type="ORF">PECUL_23A020286</name>
</gene>
<dbReference type="EMBL" id="OW240912">
    <property type="protein sequence ID" value="CAH2220718.1"/>
    <property type="molecule type" value="Genomic_DNA"/>
</dbReference>
<keyword evidence="3" id="KW-1185">Reference proteome</keyword>
<evidence type="ECO:0000313" key="2">
    <source>
        <dbReference type="EMBL" id="CAH2220718.1"/>
    </source>
</evidence>
<feature type="non-terminal residue" evidence="2">
    <location>
        <position position="1"/>
    </location>
</feature>
<feature type="region of interest" description="Disordered" evidence="1">
    <location>
        <begin position="1"/>
        <end position="79"/>
    </location>
</feature>
<dbReference type="AlphaFoldDB" id="A0AAD1VMF4"/>
<sequence>STSNNHHSGERRGILETPRPAAVEIPDWYDLSETEAAQTQQQRAQGQQMESRKKPNWKTPAASPFTRSKRQPTTPRRIQ</sequence>
<protein>
    <submittedName>
        <fullName evidence="2">Uncharacterized protein</fullName>
    </submittedName>
</protein>
<name>A0AAD1VMF4_PELCU</name>
<accession>A0AAD1VMF4</accession>
<organism evidence="2 3">
    <name type="scientific">Pelobates cultripes</name>
    <name type="common">Western spadefoot toad</name>
    <dbReference type="NCBI Taxonomy" id="61616"/>
    <lineage>
        <taxon>Eukaryota</taxon>
        <taxon>Metazoa</taxon>
        <taxon>Chordata</taxon>
        <taxon>Craniata</taxon>
        <taxon>Vertebrata</taxon>
        <taxon>Euteleostomi</taxon>
        <taxon>Amphibia</taxon>
        <taxon>Batrachia</taxon>
        <taxon>Anura</taxon>
        <taxon>Pelobatoidea</taxon>
        <taxon>Pelobatidae</taxon>
        <taxon>Pelobates</taxon>
    </lineage>
</organism>
<feature type="compositionally biased region" description="Low complexity" evidence="1">
    <location>
        <begin position="36"/>
        <end position="48"/>
    </location>
</feature>
<evidence type="ECO:0000256" key="1">
    <source>
        <dbReference type="SAM" id="MobiDB-lite"/>
    </source>
</evidence>